<keyword evidence="5 15" id="KW-0812">Transmembrane</keyword>
<feature type="transmembrane region" description="Helical" evidence="15">
    <location>
        <begin position="1765"/>
        <end position="1789"/>
    </location>
</feature>
<dbReference type="InterPro" id="IPR027359">
    <property type="entry name" value="Volt_channel_dom_sf"/>
</dbReference>
<feature type="transmembrane region" description="Helical" evidence="15">
    <location>
        <begin position="320"/>
        <end position="346"/>
    </location>
</feature>
<dbReference type="PANTHER" id="PTHR10037:SF62">
    <property type="entry name" value="SODIUM CHANNEL PROTEIN 60E"/>
    <property type="match status" value="1"/>
</dbReference>
<dbReference type="Pfam" id="PF00520">
    <property type="entry name" value="Ion_trans"/>
    <property type="match status" value="4"/>
</dbReference>
<keyword evidence="7 15" id="KW-0851">Voltage-gated channel</keyword>
<keyword evidence="2 15" id="KW-0813">Transport</keyword>
<dbReference type="CDD" id="cd13433">
    <property type="entry name" value="Na_channel_gate"/>
    <property type="match status" value="1"/>
</dbReference>
<dbReference type="Gene3D" id="1.20.120.350">
    <property type="entry name" value="Voltage-gated potassium channels. Chain C"/>
    <property type="match status" value="4"/>
</dbReference>
<keyword evidence="11 15" id="KW-0472">Membrane</keyword>
<evidence type="ECO:0000256" key="3">
    <source>
        <dbReference type="ARBA" id="ARBA00022461"/>
    </source>
</evidence>
<feature type="domain" description="Ion transport" evidence="17">
    <location>
        <begin position="425"/>
        <end position="651"/>
    </location>
</feature>
<keyword evidence="6" id="KW-0677">Repeat</keyword>
<sequence>MIDSKDGYRNFIHIKDVFAGDTFVVIEKRLKKNIIHRFSAKRSLFLFSPRNPLRRLAVCIATNVCFDYFLMFTICVNCVFLAIPNISEFVEYIFLGIYTMEMAIKLVARGFFIDKYTYLRDPWNCLDFTVIMISYITLILQTINHKVVSDITGLRTFRVLRALRTLSIIPGLKTMVNALLRALRMLISVLILILFCLWIFSQAGVQLFGGTLRHKCVLQIYGSPAFGKTYDEFYAEHILNSDNWFAKSNGDYVLCGNATGAGTCPSNYTCLPDIGGNPNHGYTNFDNIGWSMLISFQLLTQDYWEDVYNKVIRAHSPWTVIYFIVINFFGSLYLMNLMLAVVASAYELEVKNTGKATAREQILKEQERRNTLTVSEGDTNQCNHSHLEDSHLHDRNCSCCKKCCRCCFTPWMRIQSYAHYIISDSFTDVFIIFTIVLNTLFLAMEHHGMSMGLKHVLKFANYVFTSVFVLEALLKIVAFNKQYFKSGWNVFDLVVVVASLIDLGVEGLKGVSVFRSFRLLRVFRLAQSWTTMRLLLCIILNTLGSLGYLTIILIIIIYIFAVTGLQLFHTDYTPDKFKGEPVPRWNFNDFLHSFMMVFRILCGEWIEPMYDCMRACNGLCFLIFIPVTVFGKTLFFLFIGLVLGAFGSDSVEQEVEPSSFALAWERIRALLDKRKGNICPTDDNLRDDGQDEADLDVLQRNVNHASSIREGQYGDVSLSTTKGKNGKQANSKCFKQSKTGKLYYSLPDVVAITKKHQSDIGTSPSMPNIRNLGKDRSSSLRRKSSQASTQSHEKRLTGSSKSLATFSIKRQVDGTLQLENVSNKISEQCKGEKSFYSVPNVEKLASEVQQVGGKVTTSLVDIRNSKFSLLTDFPRFDSNLNTDKTDQTQSSKCVTFSKFSTEQDIKSSWASLSSGTKVLPKATSVELKHGVLPNSQVYVQCTKDKKSVPEKCEKLSNSLLDQITDYWKPPAIFKQLFNPPIFIESSTDPIPLQENCRIPNLPEIVESLKKPQRKKSKKLGSSYAIVDQALKDMKYRNLLNTYTDEDLAVLPSLSNQSVQGERTLLSSVDDVNLSNMENIYEETTITNTYGTPVDLLATQQEKFTFQQPFGKPSQLIVVECPKNDSVSNVDSGLIVDPSRFNQEKSKSTDFHIKFDRAEKTPSVFRSLPTSSLNNNYNVHVDNSPDPDQQRRISLPHCNIRDVSGTNVDTDSKILQQQQLLQQHLQRYLEPSSSGSIVEVASDEDLKSNDKSPNFPYIDVEATVRQSYENQNQPHQQPRFSTRSTYYESYEEVKYLTSRKLSCLPPVSEVESDEISTVSEISNSSTQQTTSAIDMVKPTLKIFTSAEPLPTTKTSREGLTKNMSRKKIHQSTRSMSTFLAETAPNKCPPAYYVRSTGNLQNKATFADVVLASTKMLRHQKPGLSSSCIDMGMVVSNRIYDQQREFGAPKTAISLSDMKYIGSRTSQSSPSNRSNSMADVGSVCNKLSKSEGRRYSYSMSDVKNLKNSMSGGNKGSTKSLSRIGSAIMKVQQNSEETKIDLRNNLKKSKLDDVIMENNCNNESLGSLGSLGSIPDIMDNSSVEEDVSSCQQKDITPCLPLFISSRFKCLREFDDTSHGKKWNNFRRRLMMVCENKYFETGVLIMIFASSILLAFEDIYLHEKPYLKLALFYLDITFCLLFFLEMVLKLLALGFVHYYTHFWTILDFTIVCITIISLAASGLGMEQITAFRSLRTLRALRPLRAVSRWQGMKIIVNALMLSIPSIFNVLLVCVVFWLIFAIMGVQLFAGKFYKCVNETNMRISPTEVASKQECLYKNYTWVNSKVNFDNVGGAFLALFQVATFEGWMEIMADAVDVTEVDQQPKFEASVYYYFYFVLFIIFGSFFVLNLVIGVIIDKFSFLKKKYDGTYLDMFLTPTQQNYYNTLKKLGTKKPQKTVRKPKNKCQAVVYDLVMSNQFEIFITTIIITNMIFMAFEHYNQSDVVTEVLATANIAFTILYAFEAIIKIVALRIHYLRNLWNVFDFLVVSLSVVDAFLNDVFGAGMFMNPSLLRVARMFRIGRIIRLIKWAKGMRKLLFALVISLPALFNIGALLFLVMFIYTIIGMSSFGQIKLSGALNDQVNFQTFGKTFLLLVRLATSAGWNDILGPLLIQPPNCDPNYTTTSTGEKIKLVNGDCGMPWLAISYMVSYIIIVFMIVFNMYIAVILENFNQAHAQEEVGITEDDLDMFYGVWEQYDPLATQFIKHDQLSDFIQDLDPPLKVKKPNNVAIATFDLPIVKGGHIHCLDILLALVKFALGGNLEETEAFKRVRTQMEAKFDKIFPTREKSEIRTSTLQMRREEMAARILQRAWRRRKIMQSFPSPEMISSLSLVLTHLD</sequence>
<keyword evidence="19" id="KW-1185">Reference proteome</keyword>
<evidence type="ECO:0000256" key="8">
    <source>
        <dbReference type="ARBA" id="ARBA00022989"/>
    </source>
</evidence>
<evidence type="ECO:0000256" key="16">
    <source>
        <dbReference type="SAM" id="MobiDB-lite"/>
    </source>
</evidence>
<keyword evidence="12" id="KW-1015">Disulfide bond</keyword>
<evidence type="ECO:0000256" key="12">
    <source>
        <dbReference type="ARBA" id="ARBA00023157"/>
    </source>
</evidence>
<feature type="transmembrane region" description="Helical" evidence="15">
    <location>
        <begin position="490"/>
        <end position="514"/>
    </location>
</feature>
<evidence type="ECO:0000256" key="7">
    <source>
        <dbReference type="ARBA" id="ARBA00022882"/>
    </source>
</evidence>
<keyword evidence="14 15" id="KW-0407">Ion channel</keyword>
<evidence type="ECO:0000259" key="17">
    <source>
        <dbReference type="Pfam" id="PF00520"/>
    </source>
</evidence>
<keyword evidence="9 15" id="KW-0915">Sodium</keyword>
<feature type="domain" description="Ion transport" evidence="17">
    <location>
        <begin position="65"/>
        <end position="351"/>
    </location>
</feature>
<dbReference type="PRINTS" id="PR00170">
    <property type="entry name" value="NACHANNEL"/>
</dbReference>
<dbReference type="FunFam" id="1.20.120.350:FF:000068">
    <property type="entry name" value="Sodium channel protein"/>
    <property type="match status" value="1"/>
</dbReference>
<feature type="transmembrane region" description="Helical" evidence="15">
    <location>
        <begin position="1983"/>
        <end position="2010"/>
    </location>
</feature>
<dbReference type="GO" id="GO:0005248">
    <property type="term" value="F:voltage-gated sodium channel activity"/>
    <property type="evidence" value="ECO:0007669"/>
    <property type="project" value="InterPro"/>
</dbReference>
<evidence type="ECO:0000256" key="14">
    <source>
        <dbReference type="ARBA" id="ARBA00023303"/>
    </source>
</evidence>
<dbReference type="SUPFAM" id="SSF81324">
    <property type="entry name" value="Voltage-gated potassium channels"/>
    <property type="match status" value="4"/>
</dbReference>
<evidence type="ECO:0000256" key="13">
    <source>
        <dbReference type="ARBA" id="ARBA00023201"/>
    </source>
</evidence>
<comment type="subcellular location">
    <subcellularLocation>
        <location evidence="1 15">Cell membrane</location>
        <topology evidence="1 15">Multi-pass membrane protein</topology>
    </subcellularLocation>
</comment>
<feature type="region of interest" description="Disordered" evidence="16">
    <location>
        <begin position="1349"/>
        <end position="1372"/>
    </location>
</feature>
<feature type="transmembrane region" description="Helical" evidence="15">
    <location>
        <begin position="1698"/>
        <end position="1720"/>
    </location>
</feature>
<evidence type="ECO:0000313" key="19">
    <source>
        <dbReference type="Proteomes" id="UP001162480"/>
    </source>
</evidence>
<evidence type="ECO:0000256" key="6">
    <source>
        <dbReference type="ARBA" id="ARBA00022737"/>
    </source>
</evidence>
<comment type="similarity">
    <text evidence="15">Belongs to the sodium channel (TC 1.A.1.10) family.</text>
</comment>
<evidence type="ECO:0000256" key="4">
    <source>
        <dbReference type="ARBA" id="ARBA00022475"/>
    </source>
</evidence>
<comment type="caution">
    <text evidence="15">Lacks conserved residue(s) required for the propagation of feature annotation.</text>
</comment>
<organism evidence="18 19">
    <name type="scientific">Octopus vulgaris</name>
    <name type="common">Common octopus</name>
    <dbReference type="NCBI Taxonomy" id="6645"/>
    <lineage>
        <taxon>Eukaryota</taxon>
        <taxon>Metazoa</taxon>
        <taxon>Spiralia</taxon>
        <taxon>Lophotrochozoa</taxon>
        <taxon>Mollusca</taxon>
        <taxon>Cephalopoda</taxon>
        <taxon>Coleoidea</taxon>
        <taxon>Octopodiformes</taxon>
        <taxon>Octopoda</taxon>
        <taxon>Incirrata</taxon>
        <taxon>Octopodidae</taxon>
        <taxon>Octopus</taxon>
    </lineage>
</organism>
<evidence type="ECO:0000313" key="18">
    <source>
        <dbReference type="EMBL" id="CAI9737895.1"/>
    </source>
</evidence>
<dbReference type="EMBL" id="OX597833">
    <property type="protein sequence ID" value="CAI9737895.1"/>
    <property type="molecule type" value="Genomic_DNA"/>
</dbReference>
<proteinExistence type="inferred from homology"/>
<dbReference type="GO" id="GO:0019228">
    <property type="term" value="P:neuronal action potential"/>
    <property type="evidence" value="ECO:0007669"/>
    <property type="project" value="TreeGrafter"/>
</dbReference>
<dbReference type="GO" id="GO:0001518">
    <property type="term" value="C:voltage-gated sodium channel complex"/>
    <property type="evidence" value="ECO:0007669"/>
    <property type="project" value="UniProtKB-UniRule"/>
</dbReference>
<dbReference type="InterPro" id="IPR043203">
    <property type="entry name" value="VGCC_Ca_Na"/>
</dbReference>
<feature type="transmembrane region" description="Helical" evidence="15">
    <location>
        <begin position="420"/>
        <end position="444"/>
    </location>
</feature>
<feature type="transmembrane region" description="Helical" evidence="15">
    <location>
        <begin position="1668"/>
        <end position="1692"/>
    </location>
</feature>
<evidence type="ECO:0000256" key="15">
    <source>
        <dbReference type="RuleBase" id="RU361132"/>
    </source>
</evidence>
<evidence type="ECO:0000256" key="11">
    <source>
        <dbReference type="ARBA" id="ARBA00023136"/>
    </source>
</evidence>
<evidence type="ECO:0000256" key="5">
    <source>
        <dbReference type="ARBA" id="ARBA00022692"/>
    </source>
</evidence>
<dbReference type="Proteomes" id="UP001162480">
    <property type="component" value="Chromosome 20"/>
</dbReference>
<dbReference type="Gene3D" id="1.10.238.10">
    <property type="entry name" value="EF-hand"/>
    <property type="match status" value="1"/>
</dbReference>
<protein>
    <recommendedName>
        <fullName evidence="15">Sodium channel protein</fullName>
    </recommendedName>
</protein>
<evidence type="ECO:0000256" key="10">
    <source>
        <dbReference type="ARBA" id="ARBA00023065"/>
    </source>
</evidence>
<gene>
    <name evidence="18" type="ORF">OCTVUL_1B000830</name>
</gene>
<dbReference type="InterPro" id="IPR005821">
    <property type="entry name" value="Ion_trans_dom"/>
</dbReference>
<dbReference type="GO" id="GO:0086010">
    <property type="term" value="P:membrane depolarization during action potential"/>
    <property type="evidence" value="ECO:0007669"/>
    <property type="project" value="TreeGrafter"/>
</dbReference>
<dbReference type="PANTHER" id="PTHR10037">
    <property type="entry name" value="VOLTAGE-GATED CATION CHANNEL CALCIUM AND SODIUM"/>
    <property type="match status" value="1"/>
</dbReference>
<keyword evidence="4" id="KW-1003">Cell membrane</keyword>
<feature type="domain" description="Ion transport" evidence="17">
    <location>
        <begin position="1954"/>
        <end position="2212"/>
    </location>
</feature>
<feature type="transmembrane region" description="Helical" evidence="15">
    <location>
        <begin position="182"/>
        <end position="200"/>
    </location>
</feature>
<dbReference type="FunFam" id="1.10.287.70:FF:000001">
    <property type="entry name" value="Sodium channel protein"/>
    <property type="match status" value="1"/>
</dbReference>
<keyword evidence="3 15" id="KW-0894">Sodium channel</keyword>
<accession>A0AA36BP66</accession>
<evidence type="ECO:0000256" key="1">
    <source>
        <dbReference type="ARBA" id="ARBA00004651"/>
    </source>
</evidence>
<feature type="transmembrane region" description="Helical" evidence="15">
    <location>
        <begin position="89"/>
        <end position="112"/>
    </location>
</feature>
<feature type="compositionally biased region" description="Polar residues" evidence="16">
    <location>
        <begin position="759"/>
        <end position="768"/>
    </location>
</feature>
<feature type="domain" description="Ion transport" evidence="17">
    <location>
        <begin position="1632"/>
        <end position="1901"/>
    </location>
</feature>
<feature type="transmembrane region" description="Helical" evidence="15">
    <location>
        <begin position="2071"/>
        <end position="2099"/>
    </location>
</feature>
<dbReference type="InterPro" id="IPR001696">
    <property type="entry name" value="Na_channel_asu"/>
</dbReference>
<evidence type="ECO:0000256" key="9">
    <source>
        <dbReference type="ARBA" id="ARBA00023053"/>
    </source>
</evidence>
<feature type="transmembrane region" description="Helical" evidence="15">
    <location>
        <begin position="2176"/>
        <end position="2202"/>
    </location>
</feature>
<feature type="transmembrane region" description="Helical" evidence="15">
    <location>
        <begin position="1954"/>
        <end position="1971"/>
    </location>
</feature>
<feature type="transmembrane region" description="Helical" evidence="15">
    <location>
        <begin position="456"/>
        <end position="478"/>
    </location>
</feature>
<feature type="transmembrane region" description="Helical" evidence="15">
    <location>
        <begin position="1868"/>
        <end position="1892"/>
    </location>
</feature>
<dbReference type="InterPro" id="IPR044564">
    <property type="entry name" value="Na_chnl_inactivation_gate"/>
</dbReference>
<feature type="transmembrane region" description="Helical" evidence="15">
    <location>
        <begin position="56"/>
        <end position="83"/>
    </location>
</feature>
<keyword evidence="13 15" id="KW-0739">Sodium transport</keyword>
<dbReference type="Gene3D" id="1.10.287.70">
    <property type="match status" value="4"/>
</dbReference>
<feature type="transmembrane region" description="Helical" evidence="15">
    <location>
        <begin position="534"/>
        <end position="561"/>
    </location>
</feature>
<name>A0AA36BP66_OCTVU</name>
<feature type="region of interest" description="Disordered" evidence="16">
    <location>
        <begin position="756"/>
        <end position="800"/>
    </location>
</feature>
<feature type="transmembrane region" description="Helical" evidence="15">
    <location>
        <begin position="619"/>
        <end position="646"/>
    </location>
</feature>
<feature type="transmembrane region" description="Helical" evidence="15">
    <location>
        <begin position="1634"/>
        <end position="1656"/>
    </location>
</feature>
<reference evidence="18" key="1">
    <citation type="submission" date="2023-08" db="EMBL/GenBank/DDBJ databases">
        <authorList>
            <person name="Alioto T."/>
            <person name="Alioto T."/>
            <person name="Gomez Garrido J."/>
        </authorList>
    </citation>
    <scope>NUCLEOTIDE SEQUENCE</scope>
</reference>
<feature type="transmembrane region" description="Helical" evidence="15">
    <location>
        <begin position="2030"/>
        <end position="2050"/>
    </location>
</feature>
<comment type="function">
    <text evidence="15">Mediates the voltage-dependent sodium ion permeability of excitable membranes. Assuming opened or closed conformations in response to the voltage difference across the membrane, the protein forms a sodium-selective channel through which Na(+) ions may pass in accordance with their electrochemical gradient.</text>
</comment>
<evidence type="ECO:0000256" key="2">
    <source>
        <dbReference type="ARBA" id="ARBA00022448"/>
    </source>
</evidence>
<keyword evidence="10 15" id="KW-0406">Ion transport</keyword>
<keyword evidence="8 15" id="KW-1133">Transmembrane helix</keyword>